<reference evidence="2 3" key="1">
    <citation type="submission" date="2019-03" db="EMBL/GenBank/DDBJ databases">
        <authorList>
            <person name="Li J."/>
        </authorList>
    </citation>
    <scope>NUCLEOTIDE SEQUENCE [LARGE SCALE GENOMIC DNA]</scope>
    <source>
        <strain evidence="2 3">3058</strain>
    </source>
</reference>
<feature type="domain" description="HTH IS408-type" evidence="1">
    <location>
        <begin position="9"/>
        <end position="75"/>
    </location>
</feature>
<sequence>MTRLTMRKIRLSLRLHASGLSTRKIAESLGVEQSTTCDYLKQIERAGLRWPLAAEMTDAALEALLFHPTGQDGCR</sequence>
<dbReference type="PROSITE" id="PS50532">
    <property type="entry name" value="HTH_IS408"/>
    <property type="match status" value="1"/>
</dbReference>
<dbReference type="EMBL" id="SRPG01000140">
    <property type="protein sequence ID" value="TGN56706.1"/>
    <property type="molecule type" value="Genomic_DNA"/>
</dbReference>
<gene>
    <name evidence="2" type="ORF">E4L95_13960</name>
</gene>
<dbReference type="Proteomes" id="UP000297972">
    <property type="component" value="Unassembled WGS sequence"/>
</dbReference>
<dbReference type="Gene3D" id="1.10.10.10">
    <property type="entry name" value="Winged helix-like DNA-binding domain superfamily/Winged helix DNA-binding domain"/>
    <property type="match status" value="1"/>
</dbReference>
<dbReference type="InterPro" id="IPR017895">
    <property type="entry name" value="HTH_IS408/IS1162_type"/>
</dbReference>
<comment type="caution">
    <text evidence="2">The sequence shown here is derived from an EMBL/GenBank/DDBJ whole genome shotgun (WGS) entry which is preliminary data.</text>
</comment>
<keyword evidence="3" id="KW-1185">Reference proteome</keyword>
<evidence type="ECO:0000313" key="3">
    <source>
        <dbReference type="Proteomes" id="UP000297972"/>
    </source>
</evidence>
<evidence type="ECO:0000313" key="2">
    <source>
        <dbReference type="EMBL" id="TGN56706.1"/>
    </source>
</evidence>
<accession>A0A4Z1CAZ6</accession>
<dbReference type="RefSeq" id="WP_135818125.1">
    <property type="nucleotide sequence ID" value="NZ_SRPG01000140.1"/>
</dbReference>
<dbReference type="OrthoDB" id="2065409at2"/>
<organism evidence="2 3">
    <name type="scientific">Paracoccus liaowanqingii</name>
    <dbReference type="NCBI Taxonomy" id="2560053"/>
    <lineage>
        <taxon>Bacteria</taxon>
        <taxon>Pseudomonadati</taxon>
        <taxon>Pseudomonadota</taxon>
        <taxon>Alphaproteobacteria</taxon>
        <taxon>Rhodobacterales</taxon>
        <taxon>Paracoccaceae</taxon>
        <taxon>Paracoccus</taxon>
    </lineage>
</organism>
<proteinExistence type="predicted"/>
<dbReference type="InterPro" id="IPR036388">
    <property type="entry name" value="WH-like_DNA-bd_sf"/>
</dbReference>
<evidence type="ECO:0000259" key="1">
    <source>
        <dbReference type="PROSITE" id="PS50532"/>
    </source>
</evidence>
<protein>
    <recommendedName>
        <fullName evidence="1">HTH IS408-type domain-containing protein</fullName>
    </recommendedName>
</protein>
<dbReference type="AlphaFoldDB" id="A0A4Z1CAZ6"/>
<name>A0A4Z1CAZ6_9RHOB</name>